<evidence type="ECO:0000313" key="3">
    <source>
        <dbReference type="Proteomes" id="UP000003823"/>
    </source>
</evidence>
<feature type="transmembrane region" description="Helical" evidence="1">
    <location>
        <begin position="97"/>
        <end position="127"/>
    </location>
</feature>
<dbReference type="eggNOG" id="ENOG50333JH">
    <property type="taxonomic scope" value="Bacteria"/>
</dbReference>
<reference evidence="2 3" key="1">
    <citation type="submission" date="2010-07" db="EMBL/GenBank/DDBJ databases">
        <authorList>
            <person name="Muzny D."/>
            <person name="Qin X."/>
            <person name="Deng J."/>
            <person name="Jiang H."/>
            <person name="Liu Y."/>
            <person name="Qu J."/>
            <person name="Song X.-Z."/>
            <person name="Zhang L."/>
            <person name="Thornton R."/>
            <person name="Coyle M."/>
            <person name="Francisco L."/>
            <person name="Jackson L."/>
            <person name="Javaid M."/>
            <person name="Korchina V."/>
            <person name="Kovar C."/>
            <person name="Mata R."/>
            <person name="Mathew T."/>
            <person name="Ngo R."/>
            <person name="Nguyen L."/>
            <person name="Nguyen N."/>
            <person name="Okwuonu G."/>
            <person name="Ongeri F."/>
            <person name="Pham C."/>
            <person name="Simmons D."/>
            <person name="Wilczek-Boney K."/>
            <person name="Hale W."/>
            <person name="Jakkamsetti A."/>
            <person name="Pham P."/>
            <person name="Ruth R."/>
            <person name="San Lucas F."/>
            <person name="Warren J."/>
            <person name="Zhang J."/>
            <person name="Zhao Z."/>
            <person name="Zhou C."/>
            <person name="Zhu D."/>
            <person name="Lee S."/>
            <person name="Bess C."/>
            <person name="Blankenburg K."/>
            <person name="Forbes L."/>
            <person name="Fu Q."/>
            <person name="Gubbala S."/>
            <person name="Hirani K."/>
            <person name="Jayaseelan J.C."/>
            <person name="Lara F."/>
            <person name="Munidasa M."/>
            <person name="Palculict T."/>
            <person name="Patil S."/>
            <person name="Pu L.-L."/>
            <person name="Saada N."/>
            <person name="Tang L."/>
            <person name="Weissenberger G."/>
            <person name="Zhu Y."/>
            <person name="Hemphill L."/>
            <person name="Shang Y."/>
            <person name="Youmans B."/>
            <person name="Ayvaz T."/>
            <person name="Ross M."/>
            <person name="Santibanez J."/>
            <person name="Aqrawi P."/>
            <person name="Gross S."/>
            <person name="Joshi V."/>
            <person name="Fowler G."/>
            <person name="Nazareth L."/>
            <person name="Reid J."/>
            <person name="Worley K."/>
            <person name="Petrosino J."/>
            <person name="Highlander S."/>
            <person name="Gibbs R."/>
        </authorList>
    </citation>
    <scope>NUCLEOTIDE SEQUENCE [LARGE SCALE GENOMIC DNA]</scope>
    <source>
        <strain evidence="2 3">ATCC 6249</strain>
    </source>
</reference>
<feature type="transmembrane region" description="Helical" evidence="1">
    <location>
        <begin position="60"/>
        <end position="85"/>
    </location>
</feature>
<organism evidence="2 3">
    <name type="scientific">Streptococcus mitis ATCC 6249</name>
    <dbReference type="NCBI Taxonomy" id="864567"/>
    <lineage>
        <taxon>Bacteria</taxon>
        <taxon>Bacillati</taxon>
        <taxon>Bacillota</taxon>
        <taxon>Bacilli</taxon>
        <taxon>Lactobacillales</taxon>
        <taxon>Streptococcaceae</taxon>
        <taxon>Streptococcus</taxon>
        <taxon>Streptococcus mitis group</taxon>
    </lineage>
</organism>
<evidence type="ECO:0000256" key="1">
    <source>
        <dbReference type="SAM" id="Phobius"/>
    </source>
</evidence>
<dbReference type="Proteomes" id="UP000003823">
    <property type="component" value="Unassembled WGS sequence"/>
</dbReference>
<proteinExistence type="predicted"/>
<comment type="caution">
    <text evidence="2">The sequence shown here is derived from an EMBL/GenBank/DDBJ whole genome shotgun (WGS) entry which is preliminary data.</text>
</comment>
<sequence>MIAIQIFKEIRMKTNTLARVNAIFGLISGIVLLLAPVVMFMIAVGAAAATEDSDATVGVLTIFSIILSLVKIAILVLGIVAIVYYKDDERVTPAPSVLFIVGGAVGLIPFLGWVGGILTIIGGSLYFGLLKKFDVQE</sequence>
<dbReference type="AlphaFoldDB" id="E0PS88"/>
<protein>
    <recommendedName>
        <fullName evidence="4">Prophage Lp1 protein 6</fullName>
    </recommendedName>
</protein>
<accession>E0PS88</accession>
<name>E0PS88_STRMT</name>
<evidence type="ECO:0000313" key="2">
    <source>
        <dbReference type="EMBL" id="EFM31007.1"/>
    </source>
</evidence>
<keyword evidence="1" id="KW-1133">Transmembrane helix</keyword>
<gene>
    <name evidence="2" type="ORF">HMPREF8571_1446</name>
</gene>
<keyword evidence="1" id="KW-0812">Transmembrane</keyword>
<feature type="transmembrane region" description="Helical" evidence="1">
    <location>
        <begin position="21"/>
        <end position="48"/>
    </location>
</feature>
<evidence type="ECO:0008006" key="4">
    <source>
        <dbReference type="Google" id="ProtNLM"/>
    </source>
</evidence>
<dbReference type="HOGENOM" id="CLU_1936936_0_0_9"/>
<keyword evidence="1" id="KW-0472">Membrane</keyword>
<dbReference type="EMBL" id="AEEN01000015">
    <property type="protein sequence ID" value="EFM31007.1"/>
    <property type="molecule type" value="Genomic_DNA"/>
</dbReference>